<evidence type="ECO:0008006" key="3">
    <source>
        <dbReference type="Google" id="ProtNLM"/>
    </source>
</evidence>
<dbReference type="EMBL" id="VTDN01000001">
    <property type="protein sequence ID" value="MEB5475550.1"/>
    <property type="molecule type" value="Genomic_DNA"/>
</dbReference>
<keyword evidence="2" id="KW-1185">Reference proteome</keyword>
<name>A0ABU6DNW3_9GAMM</name>
<accession>A0ABU6DNW3</accession>
<reference evidence="1 2" key="1">
    <citation type="submission" date="2019-08" db="EMBL/GenBank/DDBJ databases">
        <title>Five species of Acinetobacter isolated from floral nectar and animal pollinators.</title>
        <authorList>
            <person name="Hendry T.A."/>
        </authorList>
    </citation>
    <scope>NUCLEOTIDE SEQUENCE [LARGE SCALE GENOMIC DNA]</scope>
    <source>
        <strain evidence="1 2">MD18.27</strain>
    </source>
</reference>
<organism evidence="1 2">
    <name type="scientific">Acinetobacter pollinis</name>
    <dbReference type="NCBI Taxonomy" id="2605270"/>
    <lineage>
        <taxon>Bacteria</taxon>
        <taxon>Pseudomonadati</taxon>
        <taxon>Pseudomonadota</taxon>
        <taxon>Gammaproteobacteria</taxon>
        <taxon>Moraxellales</taxon>
        <taxon>Moraxellaceae</taxon>
        <taxon>Acinetobacter</taxon>
    </lineage>
</organism>
<gene>
    <name evidence="1" type="ORF">I2F25_00535</name>
</gene>
<evidence type="ECO:0000313" key="2">
    <source>
        <dbReference type="Proteomes" id="UP001339883"/>
    </source>
</evidence>
<dbReference type="RefSeq" id="WP_325774211.1">
    <property type="nucleotide sequence ID" value="NZ_VTDN01000001.1"/>
</dbReference>
<sequence>MDKLVCNIGGELFSPLEFDLAISYIATKVQLPNKNRTGDKASYEFNIDTSIKNPTFYLQGDPGFRMGSTSNPTNLRYLPSVNFYMEDLGSSKWRVTLVANYRESNMSTVDIPDPIMRDSMQLLVVGYRGA</sequence>
<dbReference type="Proteomes" id="UP001339883">
    <property type="component" value="Unassembled WGS sequence"/>
</dbReference>
<evidence type="ECO:0000313" key="1">
    <source>
        <dbReference type="EMBL" id="MEB5475550.1"/>
    </source>
</evidence>
<protein>
    <recommendedName>
        <fullName evidence="3">TonB-dependent receptor</fullName>
    </recommendedName>
</protein>
<comment type="caution">
    <text evidence="1">The sequence shown here is derived from an EMBL/GenBank/DDBJ whole genome shotgun (WGS) entry which is preliminary data.</text>
</comment>
<proteinExistence type="predicted"/>